<dbReference type="InterPro" id="IPR018908">
    <property type="entry name" value="TMEM234"/>
</dbReference>
<evidence type="ECO:0000256" key="6">
    <source>
        <dbReference type="SAM" id="Phobius"/>
    </source>
</evidence>
<dbReference type="GO" id="GO:0016020">
    <property type="term" value="C:membrane"/>
    <property type="evidence" value="ECO:0007669"/>
    <property type="project" value="UniProtKB-SubCell"/>
</dbReference>
<evidence type="ECO:0000256" key="2">
    <source>
        <dbReference type="ARBA" id="ARBA00005977"/>
    </source>
</evidence>
<name>A0A9W8H8K7_9FUNG</name>
<proteinExistence type="inferred from homology"/>
<keyword evidence="3 6" id="KW-0812">Transmembrane</keyword>
<dbReference type="Gene3D" id="1.10.3730.20">
    <property type="match status" value="1"/>
</dbReference>
<comment type="caution">
    <text evidence="7">The sequence shown here is derived from an EMBL/GenBank/DDBJ whole genome shotgun (WGS) entry which is preliminary data.</text>
</comment>
<dbReference type="SUPFAM" id="SSF103481">
    <property type="entry name" value="Multidrug resistance efflux transporter EmrE"/>
    <property type="match status" value="1"/>
</dbReference>
<dbReference type="Proteomes" id="UP001140217">
    <property type="component" value="Unassembled WGS sequence"/>
</dbReference>
<evidence type="ECO:0000256" key="5">
    <source>
        <dbReference type="ARBA" id="ARBA00023136"/>
    </source>
</evidence>
<keyword evidence="5 6" id="KW-0472">Membrane</keyword>
<dbReference type="PANTHER" id="PTHR28668:SF1">
    <property type="entry name" value="TRANSMEMBRANE PROTEIN 234"/>
    <property type="match status" value="1"/>
</dbReference>
<organism evidence="7 8">
    <name type="scientific">Coemansia javaensis</name>
    <dbReference type="NCBI Taxonomy" id="2761396"/>
    <lineage>
        <taxon>Eukaryota</taxon>
        <taxon>Fungi</taxon>
        <taxon>Fungi incertae sedis</taxon>
        <taxon>Zoopagomycota</taxon>
        <taxon>Kickxellomycotina</taxon>
        <taxon>Kickxellomycetes</taxon>
        <taxon>Kickxellales</taxon>
        <taxon>Kickxellaceae</taxon>
        <taxon>Coemansia</taxon>
    </lineage>
</organism>
<evidence type="ECO:0000256" key="3">
    <source>
        <dbReference type="ARBA" id="ARBA00022692"/>
    </source>
</evidence>
<keyword evidence="4 6" id="KW-1133">Transmembrane helix</keyword>
<evidence type="ECO:0000256" key="1">
    <source>
        <dbReference type="ARBA" id="ARBA00004141"/>
    </source>
</evidence>
<dbReference type="OrthoDB" id="43458at2759"/>
<gene>
    <name evidence="7" type="ORF">H4R18_003213</name>
</gene>
<evidence type="ECO:0000256" key="4">
    <source>
        <dbReference type="ARBA" id="ARBA00022989"/>
    </source>
</evidence>
<keyword evidence="8" id="KW-1185">Reference proteome</keyword>
<comment type="similarity">
    <text evidence="2">Belongs to the TMEM234 family.</text>
</comment>
<accession>A0A9W8H8K7</accession>
<comment type="subcellular location">
    <subcellularLocation>
        <location evidence="1">Membrane</location>
        <topology evidence="1">Multi-pass membrane protein</topology>
    </subcellularLocation>
</comment>
<protein>
    <submittedName>
        <fullName evidence="7">Uncharacterized protein</fullName>
    </submittedName>
</protein>
<reference evidence="7" key="1">
    <citation type="submission" date="2022-07" db="EMBL/GenBank/DDBJ databases">
        <title>Phylogenomic reconstructions and comparative analyses of Kickxellomycotina fungi.</title>
        <authorList>
            <person name="Reynolds N.K."/>
            <person name="Stajich J.E."/>
            <person name="Barry K."/>
            <person name="Grigoriev I.V."/>
            <person name="Crous P."/>
            <person name="Smith M.E."/>
        </authorList>
    </citation>
    <scope>NUCLEOTIDE SEQUENCE</scope>
    <source>
        <strain evidence="7">NBRC 105414</strain>
    </source>
</reference>
<evidence type="ECO:0000313" key="8">
    <source>
        <dbReference type="Proteomes" id="UP001140217"/>
    </source>
</evidence>
<dbReference type="AlphaFoldDB" id="A0A9W8H8K7"/>
<dbReference type="PANTHER" id="PTHR28668">
    <property type="entry name" value="TRANSMEMBRANE PROTEIN 234"/>
    <property type="match status" value="1"/>
</dbReference>
<sequence length="169" mass="18445">MAHFLECPVDDATPKQTPGMGRVGEWMWDYVTEQQQQQHMDFGEAIQRCIGFVLTALCWGFTNPFIKRGSAGVEDIKRSGWARQVLAETWFLATRWQYVLALAINLSGSAVYYYTLGSADITIAVPITNSLALVFTVLAGMLVGERPPSPREALGMAGIVLGAALCVTG</sequence>
<feature type="transmembrane region" description="Helical" evidence="6">
    <location>
        <begin position="121"/>
        <end position="143"/>
    </location>
</feature>
<dbReference type="Pfam" id="PF10639">
    <property type="entry name" value="TMEM234"/>
    <property type="match status" value="1"/>
</dbReference>
<feature type="transmembrane region" description="Helical" evidence="6">
    <location>
        <begin position="98"/>
        <end position="115"/>
    </location>
</feature>
<dbReference type="InterPro" id="IPR037185">
    <property type="entry name" value="EmrE-like"/>
</dbReference>
<dbReference type="EMBL" id="JANBUL010000123">
    <property type="protein sequence ID" value="KAJ2780844.1"/>
    <property type="molecule type" value="Genomic_DNA"/>
</dbReference>
<evidence type="ECO:0000313" key="7">
    <source>
        <dbReference type="EMBL" id="KAJ2780844.1"/>
    </source>
</evidence>